<dbReference type="PANTHER" id="PTHR30469:SF15">
    <property type="entry name" value="HLYD FAMILY OF SECRETION PROTEINS"/>
    <property type="match status" value="1"/>
</dbReference>
<dbReference type="Gene3D" id="2.40.30.170">
    <property type="match status" value="1"/>
</dbReference>
<feature type="domain" description="CusB-like beta-barrel" evidence="5">
    <location>
        <begin position="261"/>
        <end position="336"/>
    </location>
</feature>
<feature type="domain" description="YbhG-like alpha-helical hairpin" evidence="4">
    <location>
        <begin position="100"/>
        <end position="221"/>
    </location>
</feature>
<dbReference type="EMBL" id="SJPH01000004">
    <property type="protein sequence ID" value="TWT43135.1"/>
    <property type="molecule type" value="Genomic_DNA"/>
</dbReference>
<feature type="chain" id="PRO_5023137997" evidence="3">
    <location>
        <begin position="28"/>
        <end position="434"/>
    </location>
</feature>
<comment type="caution">
    <text evidence="6">The sequence shown here is derived from an EMBL/GenBank/DDBJ whole genome shotgun (WGS) entry which is preliminary data.</text>
</comment>
<dbReference type="SUPFAM" id="SSF111369">
    <property type="entry name" value="HlyD-like secretion proteins"/>
    <property type="match status" value="2"/>
</dbReference>
<dbReference type="InterPro" id="IPR006143">
    <property type="entry name" value="RND_pump_MFP"/>
</dbReference>
<keyword evidence="3" id="KW-0732">Signal</keyword>
<feature type="signal peptide" evidence="3">
    <location>
        <begin position="1"/>
        <end position="27"/>
    </location>
</feature>
<evidence type="ECO:0000313" key="7">
    <source>
        <dbReference type="Proteomes" id="UP000318995"/>
    </source>
</evidence>
<dbReference type="GO" id="GO:1990281">
    <property type="term" value="C:efflux pump complex"/>
    <property type="evidence" value="ECO:0007669"/>
    <property type="project" value="TreeGrafter"/>
</dbReference>
<dbReference type="Gene3D" id="2.40.50.100">
    <property type="match status" value="1"/>
</dbReference>
<proteinExistence type="inferred from homology"/>
<sequence precursor="true">MKILSGFRTASRIAALVPILVALATVAAQPPGAPMIVVSPVVQRTIAATQVFVGTVAPVKRALIGSAVDGRVVEFPVEEGDRVESGSKLAQLMIETISLELAAAEAELDLRTQRLAELQAGSRPEEIEQLRARMAATEARRNYNEARLNRVKGVYQSNRAITEDEYEEAIANAAEATEMHLEAKAAHALAVAGSRKEVIAQARAEVAMQQAVVDRLRDQIQKHTIITRFAGYVVSEHTEVGQWVNRGDPVAEVVALDEVEVVAQVVEQSVPFILPGSIITIEIPAIPGRTFRGKVMVSIPQADSRSRTFPVKVLVKNEITPAGPLLKPGMYARLTLPIASQQNAMLVPKDAIVLGGRQPLVFAIGPNASVGSEGTVRAVPVEIGSASGPLLQVVGELGPDDAVVVEGNERLRPGQPVRIGKVLALPAELPTKAS</sequence>
<dbReference type="Proteomes" id="UP000318995">
    <property type="component" value="Unassembled WGS sequence"/>
</dbReference>
<organism evidence="6 7">
    <name type="scientific">Botrimarina hoheduenensis</name>
    <dbReference type="NCBI Taxonomy" id="2528000"/>
    <lineage>
        <taxon>Bacteria</taxon>
        <taxon>Pseudomonadati</taxon>
        <taxon>Planctomycetota</taxon>
        <taxon>Planctomycetia</taxon>
        <taxon>Pirellulales</taxon>
        <taxon>Lacipirellulaceae</taxon>
        <taxon>Botrimarina</taxon>
    </lineage>
</organism>
<accession>A0A5C5VYM0</accession>
<evidence type="ECO:0000256" key="3">
    <source>
        <dbReference type="SAM" id="SignalP"/>
    </source>
</evidence>
<dbReference type="Gene3D" id="2.40.420.20">
    <property type="match status" value="1"/>
</dbReference>
<dbReference type="NCBIfam" id="TIGR01730">
    <property type="entry name" value="RND_mfp"/>
    <property type="match status" value="1"/>
</dbReference>
<name>A0A5C5VYM0_9BACT</name>
<keyword evidence="2" id="KW-0175">Coiled coil</keyword>
<dbReference type="Pfam" id="PF25954">
    <property type="entry name" value="Beta-barrel_RND_2"/>
    <property type="match status" value="1"/>
</dbReference>
<evidence type="ECO:0000256" key="2">
    <source>
        <dbReference type="SAM" id="Coils"/>
    </source>
</evidence>
<evidence type="ECO:0000259" key="4">
    <source>
        <dbReference type="Pfam" id="PF25881"/>
    </source>
</evidence>
<evidence type="ECO:0000259" key="5">
    <source>
        <dbReference type="Pfam" id="PF25954"/>
    </source>
</evidence>
<dbReference type="PANTHER" id="PTHR30469">
    <property type="entry name" value="MULTIDRUG RESISTANCE PROTEIN MDTA"/>
    <property type="match status" value="1"/>
</dbReference>
<dbReference type="Pfam" id="PF25881">
    <property type="entry name" value="HH_YBHG"/>
    <property type="match status" value="1"/>
</dbReference>
<comment type="similarity">
    <text evidence="1">Belongs to the membrane fusion protein (MFP) (TC 8.A.1) family.</text>
</comment>
<gene>
    <name evidence="6" type="primary">cusB_1</name>
    <name evidence="6" type="ORF">Pla111_20850</name>
</gene>
<dbReference type="InterPro" id="IPR059052">
    <property type="entry name" value="HH_YbhG-like"/>
</dbReference>
<dbReference type="RefSeq" id="WP_197524939.1">
    <property type="nucleotide sequence ID" value="NZ_SJPH01000004.1"/>
</dbReference>
<dbReference type="AlphaFoldDB" id="A0A5C5VYM0"/>
<protein>
    <submittedName>
        <fullName evidence="6">Cation efflux system protein CusB</fullName>
    </submittedName>
</protein>
<reference evidence="6 7" key="1">
    <citation type="submission" date="2019-02" db="EMBL/GenBank/DDBJ databases">
        <title>Deep-cultivation of Planctomycetes and their phenomic and genomic characterization uncovers novel biology.</title>
        <authorList>
            <person name="Wiegand S."/>
            <person name="Jogler M."/>
            <person name="Boedeker C."/>
            <person name="Pinto D."/>
            <person name="Vollmers J."/>
            <person name="Rivas-Marin E."/>
            <person name="Kohn T."/>
            <person name="Peeters S.H."/>
            <person name="Heuer A."/>
            <person name="Rast P."/>
            <person name="Oberbeckmann S."/>
            <person name="Bunk B."/>
            <person name="Jeske O."/>
            <person name="Meyerdierks A."/>
            <person name="Storesund J.E."/>
            <person name="Kallscheuer N."/>
            <person name="Luecker S."/>
            <person name="Lage O.M."/>
            <person name="Pohl T."/>
            <person name="Merkel B.J."/>
            <person name="Hornburger P."/>
            <person name="Mueller R.-W."/>
            <person name="Bruemmer F."/>
            <person name="Labrenz M."/>
            <person name="Spormann A.M."/>
            <person name="Op Den Camp H."/>
            <person name="Overmann J."/>
            <person name="Amann R."/>
            <person name="Jetten M.S.M."/>
            <person name="Mascher T."/>
            <person name="Medema M.H."/>
            <person name="Devos D.P."/>
            <person name="Kaster A.-K."/>
            <person name="Ovreas L."/>
            <person name="Rohde M."/>
            <person name="Galperin M.Y."/>
            <person name="Jogler C."/>
        </authorList>
    </citation>
    <scope>NUCLEOTIDE SEQUENCE [LARGE SCALE GENOMIC DNA]</scope>
    <source>
        <strain evidence="6 7">Pla111</strain>
    </source>
</reference>
<keyword evidence="7" id="KW-1185">Reference proteome</keyword>
<dbReference type="InterPro" id="IPR058792">
    <property type="entry name" value="Beta-barrel_RND_2"/>
</dbReference>
<evidence type="ECO:0000256" key="1">
    <source>
        <dbReference type="ARBA" id="ARBA00009477"/>
    </source>
</evidence>
<feature type="coiled-coil region" evidence="2">
    <location>
        <begin position="159"/>
        <end position="219"/>
    </location>
</feature>
<evidence type="ECO:0000313" key="6">
    <source>
        <dbReference type="EMBL" id="TWT43135.1"/>
    </source>
</evidence>
<dbReference type="GO" id="GO:0015562">
    <property type="term" value="F:efflux transmembrane transporter activity"/>
    <property type="evidence" value="ECO:0007669"/>
    <property type="project" value="TreeGrafter"/>
</dbReference>